<accession>X1REZ2</accession>
<dbReference type="Pfam" id="PF14460">
    <property type="entry name" value="Prok-E2_D"/>
    <property type="match status" value="1"/>
</dbReference>
<dbReference type="AlphaFoldDB" id="X1REZ2"/>
<reference evidence="1" key="1">
    <citation type="journal article" date="2014" name="Front. Microbiol.">
        <title>High frequency of phylogenetically diverse reductive dehalogenase-homologous genes in deep subseafloor sedimentary metagenomes.</title>
        <authorList>
            <person name="Kawai M."/>
            <person name="Futagami T."/>
            <person name="Toyoda A."/>
            <person name="Takaki Y."/>
            <person name="Nishi S."/>
            <person name="Hori S."/>
            <person name="Arai W."/>
            <person name="Tsubouchi T."/>
            <person name="Morono Y."/>
            <person name="Uchiyama I."/>
            <person name="Ito T."/>
            <person name="Fujiyama A."/>
            <person name="Inagaki F."/>
            <person name="Takami H."/>
        </authorList>
    </citation>
    <scope>NUCLEOTIDE SEQUENCE</scope>
    <source>
        <strain evidence="1">Expedition CK06-06</strain>
    </source>
</reference>
<proteinExistence type="predicted"/>
<protein>
    <recommendedName>
        <fullName evidence="2">PRTRC system protein B</fullName>
    </recommendedName>
</protein>
<name>X1REZ2_9ZZZZ</name>
<evidence type="ECO:0000313" key="1">
    <source>
        <dbReference type="EMBL" id="GAI61720.1"/>
    </source>
</evidence>
<sequence>MSLTREPNAYQWALPDVLEIPPDELKCRLDFYQDTVILYLVDKGVITTRMVSARDVALALLREVPLRSGVLPAGTLWWGQGKEGVEVALWRPPKVWPVALMTEPFKPPKRLRLPMPGLIFVCSPGRPPKVYAAKKRPTHDRDGIYHAPLFNLFRDGRTCPGTHKFPEKIEEIPESFFTSFFSPEADVSGRSKKYPDGLLRLWEELDGKKRYPVKDLVPFGKVEDIMK</sequence>
<dbReference type="InterPro" id="IPR032787">
    <property type="entry name" value="Prok-E2_D"/>
</dbReference>
<comment type="caution">
    <text evidence="1">The sequence shown here is derived from an EMBL/GenBank/DDBJ whole genome shotgun (WGS) entry which is preliminary data.</text>
</comment>
<gene>
    <name evidence="1" type="ORF">S12H4_01338</name>
</gene>
<dbReference type="EMBL" id="BARW01000258">
    <property type="protein sequence ID" value="GAI61720.1"/>
    <property type="molecule type" value="Genomic_DNA"/>
</dbReference>
<evidence type="ECO:0008006" key="2">
    <source>
        <dbReference type="Google" id="ProtNLM"/>
    </source>
</evidence>
<organism evidence="1">
    <name type="scientific">marine sediment metagenome</name>
    <dbReference type="NCBI Taxonomy" id="412755"/>
    <lineage>
        <taxon>unclassified sequences</taxon>
        <taxon>metagenomes</taxon>
        <taxon>ecological metagenomes</taxon>
    </lineage>
</organism>